<feature type="compositionally biased region" description="Gly residues" evidence="8">
    <location>
        <begin position="454"/>
        <end position="474"/>
    </location>
</feature>
<dbReference type="EMBL" id="WUPT01000002">
    <property type="protein sequence ID" value="MXQ08084.1"/>
    <property type="molecule type" value="Genomic_DNA"/>
</dbReference>
<dbReference type="GO" id="GO:0004222">
    <property type="term" value="F:metalloendopeptidase activity"/>
    <property type="evidence" value="ECO:0007669"/>
    <property type="project" value="InterPro"/>
</dbReference>
<dbReference type="InterPro" id="IPR034033">
    <property type="entry name" value="Serralysin-like"/>
</dbReference>
<evidence type="ECO:0000259" key="10">
    <source>
        <dbReference type="Pfam" id="PF04151"/>
    </source>
</evidence>
<comment type="caution">
    <text evidence="12">The sequence shown here is derived from an EMBL/GenBank/DDBJ whole genome shotgun (WGS) entry which is preliminary data.</text>
</comment>
<comment type="subcellular location">
    <subcellularLocation>
        <location evidence="1">Secreted</location>
    </subcellularLocation>
</comment>
<keyword evidence="12" id="KW-0482">Metalloprotease</keyword>
<keyword evidence="5" id="KW-0677">Repeat</keyword>
<evidence type="ECO:0000313" key="13">
    <source>
        <dbReference type="Proteomes" id="UP000480350"/>
    </source>
</evidence>
<keyword evidence="2" id="KW-0964">Secreted</keyword>
<dbReference type="Pfam" id="PF08548">
    <property type="entry name" value="Peptidase_M10_C"/>
    <property type="match status" value="1"/>
</dbReference>
<evidence type="ECO:0000259" key="11">
    <source>
        <dbReference type="Pfam" id="PF08548"/>
    </source>
</evidence>
<gene>
    <name evidence="12" type="ORF">GQ651_09545</name>
</gene>
<dbReference type="InterPro" id="IPR011049">
    <property type="entry name" value="Serralysin-like_metalloprot_C"/>
</dbReference>
<protein>
    <submittedName>
        <fullName evidence="12">Matrixin family metalloprotease</fullName>
    </submittedName>
</protein>
<evidence type="ECO:0000256" key="3">
    <source>
        <dbReference type="ARBA" id="ARBA00022670"/>
    </source>
</evidence>
<dbReference type="Proteomes" id="UP000480350">
    <property type="component" value="Unassembled WGS sequence"/>
</dbReference>
<evidence type="ECO:0000256" key="4">
    <source>
        <dbReference type="ARBA" id="ARBA00022723"/>
    </source>
</evidence>
<dbReference type="GO" id="GO:0005509">
    <property type="term" value="F:calcium ion binding"/>
    <property type="evidence" value="ECO:0007669"/>
    <property type="project" value="InterPro"/>
</dbReference>
<evidence type="ECO:0000259" key="9">
    <source>
        <dbReference type="Pfam" id="PF00413"/>
    </source>
</evidence>
<dbReference type="GO" id="GO:0005615">
    <property type="term" value="C:extracellular space"/>
    <property type="evidence" value="ECO:0007669"/>
    <property type="project" value="InterPro"/>
</dbReference>
<dbReference type="Gene3D" id="2.150.10.10">
    <property type="entry name" value="Serralysin-like metalloprotease, C-terminal"/>
    <property type="match status" value="1"/>
</dbReference>
<feature type="domain" description="Peptidase M10 metallopeptidase" evidence="9">
    <location>
        <begin position="214"/>
        <end position="293"/>
    </location>
</feature>
<keyword evidence="4" id="KW-0479">Metal-binding</keyword>
<evidence type="ECO:0000256" key="2">
    <source>
        <dbReference type="ARBA" id="ARBA00022525"/>
    </source>
</evidence>
<evidence type="ECO:0000256" key="1">
    <source>
        <dbReference type="ARBA" id="ARBA00004613"/>
    </source>
</evidence>
<proteinExistence type="predicted"/>
<dbReference type="AlphaFoldDB" id="A0A7C9IG54"/>
<evidence type="ECO:0000256" key="8">
    <source>
        <dbReference type="SAM" id="MobiDB-lite"/>
    </source>
</evidence>
<dbReference type="CDD" id="cd04277">
    <property type="entry name" value="ZnMc_serralysin_like"/>
    <property type="match status" value="1"/>
</dbReference>
<evidence type="ECO:0000313" key="12">
    <source>
        <dbReference type="EMBL" id="MXQ08084.1"/>
    </source>
</evidence>
<feature type="compositionally biased region" description="Low complexity" evidence="8">
    <location>
        <begin position="475"/>
        <end position="488"/>
    </location>
</feature>
<dbReference type="RefSeq" id="WP_160764033.1">
    <property type="nucleotide sequence ID" value="NZ_WUPT01000002.1"/>
</dbReference>
<dbReference type="InterPro" id="IPR013858">
    <property type="entry name" value="Peptidase_M10B_C"/>
</dbReference>
<name>A0A7C9IG54_9RHOB</name>
<dbReference type="GO" id="GO:0031012">
    <property type="term" value="C:extracellular matrix"/>
    <property type="evidence" value="ECO:0007669"/>
    <property type="project" value="InterPro"/>
</dbReference>
<dbReference type="Pfam" id="PF00413">
    <property type="entry name" value="Peptidase_M10"/>
    <property type="match status" value="1"/>
</dbReference>
<feature type="region of interest" description="Disordered" evidence="8">
    <location>
        <begin position="454"/>
        <end position="500"/>
    </location>
</feature>
<evidence type="ECO:0000256" key="7">
    <source>
        <dbReference type="ARBA" id="ARBA00022833"/>
    </source>
</evidence>
<accession>A0A7C9IG54</accession>
<feature type="domain" description="Peptidase C-terminal archaeal/bacterial" evidence="10">
    <location>
        <begin position="140"/>
        <end position="210"/>
    </location>
</feature>
<dbReference type="Pfam" id="PF04151">
    <property type="entry name" value="PPC"/>
    <property type="match status" value="1"/>
</dbReference>
<dbReference type="PRINTS" id="PR00313">
    <property type="entry name" value="CABNDNGRPT"/>
</dbReference>
<dbReference type="SUPFAM" id="SSF51120">
    <property type="entry name" value="beta-Roll"/>
    <property type="match status" value="2"/>
</dbReference>
<dbReference type="InterPro" id="IPR024079">
    <property type="entry name" value="MetalloPept_cat_dom_sf"/>
</dbReference>
<dbReference type="InterPro" id="IPR007280">
    <property type="entry name" value="Peptidase_C_arc/bac"/>
</dbReference>
<keyword evidence="7" id="KW-0862">Zinc</keyword>
<dbReference type="SUPFAM" id="SSF89260">
    <property type="entry name" value="Collagen-binding domain"/>
    <property type="match status" value="1"/>
</dbReference>
<keyword evidence="3 12" id="KW-0645">Protease</keyword>
<keyword evidence="6" id="KW-0378">Hydrolase</keyword>
<reference evidence="12 13" key="1">
    <citation type="submission" date="2019-12" db="EMBL/GenBank/DDBJ databases">
        <authorList>
            <person name="Lee S.D."/>
        </authorList>
    </citation>
    <scope>NUCLEOTIDE SEQUENCE [LARGE SCALE GENOMIC DNA]</scope>
    <source>
        <strain evidence="12 13">GH1-50</strain>
    </source>
</reference>
<dbReference type="SUPFAM" id="SSF55486">
    <property type="entry name" value="Metalloproteases ('zincins'), catalytic domain"/>
    <property type="match status" value="2"/>
</dbReference>
<evidence type="ECO:0000256" key="5">
    <source>
        <dbReference type="ARBA" id="ARBA00022737"/>
    </source>
</evidence>
<dbReference type="GO" id="GO:0008270">
    <property type="term" value="F:zinc ion binding"/>
    <property type="evidence" value="ECO:0007669"/>
    <property type="project" value="InterPro"/>
</dbReference>
<keyword evidence="13" id="KW-1185">Reference proteome</keyword>
<dbReference type="Gene3D" id="3.40.390.10">
    <property type="entry name" value="Collagenase (Catalytic Domain)"/>
    <property type="match status" value="2"/>
</dbReference>
<evidence type="ECO:0000256" key="6">
    <source>
        <dbReference type="ARBA" id="ARBA00022801"/>
    </source>
</evidence>
<organism evidence="12 13">
    <name type="scientific">Kangsaoukella pontilimi</name>
    <dbReference type="NCBI Taxonomy" id="2691042"/>
    <lineage>
        <taxon>Bacteria</taxon>
        <taxon>Pseudomonadati</taxon>
        <taxon>Pseudomonadota</taxon>
        <taxon>Alphaproteobacteria</taxon>
        <taxon>Rhodobacterales</taxon>
        <taxon>Paracoccaceae</taxon>
        <taxon>Kangsaoukella</taxon>
    </lineage>
</organism>
<sequence>MCTICASFTPWDPDCPYAKPDSDAETDNAALDNSLPVYSYDQIATQLTNGYWGGNDYSFNVTTGGTLTVDLTGLTQDGQEMARLALQAWTDVSGIAFQEFSTAAPTATVLEGADAGQGTSTAYSMSVGQDFAGSLGTAGDRDSVAVTLSAGRKVTIKLEGDGGAPLDGAVIRLLDSSGTVIREADGAHGMDTAIALKVPTSGTYYIEVAGATGSETGDYRVELRDQRASSNITFDDNNSGAYAQFWISGSTITRSTVNIDDSWAGGQNRIDGYFFQTYLHEIGHALGLGHAGNYNGSASYPFDADYANDSWQASVMSYFYQTENSFIDASFAYVITPQIADILAIHNLYGTPEARTGNDTYGVGGTTGSHLDQALSLSNPVSYTVFDTGGTDVFDFSGFADDQRLDLREENFSDLAGLVGNIGIARGTVIEYGVTGTGNDTLIGNDAGNGLSAGGGSDTLNGGGGDDAVDGGDGNDSASGGTGRDMVTGGTGDDTLDGGDGGDLMIGDDVTLADLIALFPDWTPPVNAEDLISEGDYLTLWEDILADVFALA</sequence>
<feature type="domain" description="Peptidase M10 serralysin C-terminal" evidence="11">
    <location>
        <begin position="353"/>
        <end position="476"/>
    </location>
</feature>
<dbReference type="GO" id="GO:0006508">
    <property type="term" value="P:proteolysis"/>
    <property type="evidence" value="ECO:0007669"/>
    <property type="project" value="UniProtKB-KW"/>
</dbReference>
<dbReference type="InterPro" id="IPR001818">
    <property type="entry name" value="Pept_M10_metallopeptidase"/>
</dbReference>
<reference evidence="12 13" key="2">
    <citation type="submission" date="2020-03" db="EMBL/GenBank/DDBJ databases">
        <title>Kangsaoukella pontilimi gen. nov., sp. nov., a new member of the family Rhodobacteraceae isolated from a tidal mudflat.</title>
        <authorList>
            <person name="Kim I.S."/>
        </authorList>
    </citation>
    <scope>NUCLEOTIDE SEQUENCE [LARGE SCALE GENOMIC DNA]</scope>
    <source>
        <strain evidence="12 13">GH1-50</strain>
    </source>
</reference>